<dbReference type="GO" id="GO:0003677">
    <property type="term" value="F:DNA binding"/>
    <property type="evidence" value="ECO:0007669"/>
    <property type="project" value="InterPro"/>
</dbReference>
<dbReference type="EMBL" id="MK500552">
    <property type="protein sequence ID" value="QBK91606.1"/>
    <property type="molecule type" value="Genomic_DNA"/>
</dbReference>
<keyword evidence="2" id="KW-0067">ATP-binding</keyword>
<evidence type="ECO:0000259" key="1">
    <source>
        <dbReference type="Pfam" id="PF04851"/>
    </source>
</evidence>
<reference evidence="2" key="1">
    <citation type="journal article" date="2019" name="MBio">
        <title>Virus Genomes from Deep Sea Sediments Expand the Ocean Megavirome and Support Independent Origins of Viral Gigantism.</title>
        <authorList>
            <person name="Backstrom D."/>
            <person name="Yutin N."/>
            <person name="Jorgensen S.L."/>
            <person name="Dharamshi J."/>
            <person name="Homa F."/>
            <person name="Zaremba-Niedwiedzka K."/>
            <person name="Spang A."/>
            <person name="Wolf Y.I."/>
            <person name="Koonin E.V."/>
            <person name="Ettema T.J."/>
        </authorList>
    </citation>
    <scope>NUCLEOTIDE SEQUENCE</scope>
</reference>
<accession>A0A481Z7J7</accession>
<organism evidence="2">
    <name type="scientific">Pithovirus LCPAC302</name>
    <dbReference type="NCBI Taxonomy" id="2506593"/>
    <lineage>
        <taxon>Viruses</taxon>
        <taxon>Pithoviruses</taxon>
    </lineage>
</organism>
<dbReference type="InterPro" id="IPR006935">
    <property type="entry name" value="Helicase/UvrB_N"/>
</dbReference>
<evidence type="ECO:0000313" key="2">
    <source>
        <dbReference type="EMBL" id="QBK91606.1"/>
    </source>
</evidence>
<feature type="domain" description="Helicase/UvrB N-terminal" evidence="1">
    <location>
        <begin position="8"/>
        <end position="157"/>
    </location>
</feature>
<dbReference type="InterPro" id="IPR027417">
    <property type="entry name" value="P-loop_NTPase"/>
</dbReference>
<dbReference type="Gene3D" id="3.40.50.300">
    <property type="entry name" value="P-loop containing nucleotide triphosphate hydrolases"/>
    <property type="match status" value="2"/>
</dbReference>
<protein>
    <submittedName>
        <fullName evidence="2">DEAD/SNF2-like helicase</fullName>
    </submittedName>
</protein>
<keyword evidence="2" id="KW-0347">Helicase</keyword>
<dbReference type="SUPFAM" id="SSF52540">
    <property type="entry name" value="P-loop containing nucleoside triphosphate hydrolases"/>
    <property type="match status" value="2"/>
</dbReference>
<dbReference type="GO" id="GO:0005524">
    <property type="term" value="F:ATP binding"/>
    <property type="evidence" value="ECO:0007669"/>
    <property type="project" value="InterPro"/>
</dbReference>
<keyword evidence="2" id="KW-0547">Nucleotide-binding</keyword>
<dbReference type="Pfam" id="PF04851">
    <property type="entry name" value="ResIII"/>
    <property type="match status" value="1"/>
</dbReference>
<proteinExistence type="predicted"/>
<dbReference type="GO" id="GO:0016787">
    <property type="term" value="F:hydrolase activity"/>
    <property type="evidence" value="ECO:0007669"/>
    <property type="project" value="InterPro"/>
</dbReference>
<keyword evidence="2" id="KW-0378">Hydrolase</keyword>
<name>A0A481Z7J7_9VIRU</name>
<dbReference type="GO" id="GO:0004386">
    <property type="term" value="F:helicase activity"/>
    <property type="evidence" value="ECO:0007669"/>
    <property type="project" value="UniProtKB-KW"/>
</dbReference>
<gene>
    <name evidence="2" type="ORF">LCPAC302_02260</name>
</gene>
<sequence>MKITCPVQLKDHQKPVVKQIWNRLTHDKEFSYIDTSDTGLGKTHVTLCLAWYLQKRYGLKVGIIAPSYQSLHSEDGWLSWVDKYGIDIEFTLRYSSIISHKGNISHPWLIRKLESKKKYNYISTSFFDKVASEGLFLIFDEFHKATRKSSTHFACAALVKACKKYSDRCRVGLISHTPGDKEEHYPQILRMLGIVTEYRMFYLKPFTSQYEWEDYSLGQLIRFCSKKNPFVAFDEYTEKLSGVKVNNICKELYHEYLKQYVTFSMKQPKTSIKTTMLNCFLETKPQDLEMINRGIGYLQRGVGWNGYDVDGGQWNMGSITIGLKYIERGKLNSMINYVKKSLKENTRKKFVLCIGARDLQHQYYVQKQLKRKYMTDEMYITLRLMRKHNRYWKGLCKDMFNYILNFVYEDLDPIKPDVMNGKTKNIDRSGIIANFQKSSNDSWCLIISPGVGAESISLHDKHGDYPREILITPDHFHTRVVQSAGRVNRVGVKSDSKIMIIYSKQGDVETSVLNCMVKKSTIAKNLLGNKEVMFPADYPAYIEGEKDKDLVKKLASLNIK</sequence>